<reference evidence="1" key="2">
    <citation type="submission" date="2013-05" db="EMBL/GenBank/DDBJ databases">
        <authorList>
            <person name="Carter J.-M."/>
            <person name="Baker S.C."/>
            <person name="Pink R."/>
            <person name="Carter D.R.F."/>
            <person name="Collins A."/>
            <person name="Tomlin J."/>
            <person name="Gibbs M."/>
            <person name="Breuker C.J."/>
        </authorList>
    </citation>
    <scope>NUCLEOTIDE SEQUENCE</scope>
    <source>
        <tissue evidence="1">Ovary</tissue>
    </source>
</reference>
<reference evidence="1" key="1">
    <citation type="journal article" date="2013" name="BMC Genomics">
        <title>Unscrambling butterfly oogenesis.</title>
        <authorList>
            <person name="Carter J.M."/>
            <person name="Baker S.C."/>
            <person name="Pink R."/>
            <person name="Carter D.R."/>
            <person name="Collins A."/>
            <person name="Tomlin J."/>
            <person name="Gibbs M."/>
            <person name="Breuker C.J."/>
        </authorList>
    </citation>
    <scope>NUCLEOTIDE SEQUENCE</scope>
    <source>
        <tissue evidence="1">Ovary</tissue>
    </source>
</reference>
<dbReference type="AlphaFoldDB" id="S4PJU2"/>
<protein>
    <submittedName>
        <fullName evidence="1">Uncharacterized protein</fullName>
    </submittedName>
</protein>
<sequence length="76" mass="9574">MCFIMSKYYYVCLQLLFCNTIIILTKFKCKTRVNPLINTRYYQWYFITEFTLFRFNRYFLARKSKDVFYHIIFLCL</sequence>
<dbReference type="EMBL" id="GAIX01001301">
    <property type="protein sequence ID" value="JAA91259.1"/>
    <property type="molecule type" value="Transcribed_RNA"/>
</dbReference>
<feature type="non-terminal residue" evidence="1">
    <location>
        <position position="76"/>
    </location>
</feature>
<organism evidence="1">
    <name type="scientific">Pararge aegeria</name>
    <name type="common">speckled wood butterfly</name>
    <dbReference type="NCBI Taxonomy" id="116150"/>
    <lineage>
        <taxon>Eukaryota</taxon>
        <taxon>Metazoa</taxon>
        <taxon>Ecdysozoa</taxon>
        <taxon>Arthropoda</taxon>
        <taxon>Hexapoda</taxon>
        <taxon>Insecta</taxon>
        <taxon>Pterygota</taxon>
        <taxon>Neoptera</taxon>
        <taxon>Endopterygota</taxon>
        <taxon>Lepidoptera</taxon>
        <taxon>Glossata</taxon>
        <taxon>Ditrysia</taxon>
        <taxon>Papilionoidea</taxon>
        <taxon>Nymphalidae</taxon>
        <taxon>Satyrinae</taxon>
        <taxon>Satyrini</taxon>
        <taxon>Parargina</taxon>
        <taxon>Pararge</taxon>
    </lineage>
</organism>
<accession>S4PJU2</accession>
<name>S4PJU2_9NEOP</name>
<evidence type="ECO:0000313" key="1">
    <source>
        <dbReference type="EMBL" id="JAA91259.1"/>
    </source>
</evidence>
<proteinExistence type="predicted"/>